<dbReference type="PATRIC" id="fig|571913.6.peg.5024"/>
<evidence type="ECO:0000313" key="2">
    <source>
        <dbReference type="EMBL" id="AKU18306.1"/>
    </source>
</evidence>
<dbReference type="RefSeq" id="WP_052595985.1">
    <property type="nucleotide sequence ID" value="NZ_CP011112.1"/>
</dbReference>
<dbReference type="EMBL" id="CP011112">
    <property type="protein sequence ID" value="AKU18306.1"/>
    <property type="molecule type" value="Genomic_DNA"/>
</dbReference>
<evidence type="ECO:0000313" key="3">
    <source>
        <dbReference type="Proteomes" id="UP000066480"/>
    </source>
</evidence>
<dbReference type="KEGG" id="lmoi:VV02_24780"/>
<gene>
    <name evidence="2" type="ORF">VV02_24780</name>
</gene>
<dbReference type="InterPro" id="IPR021005">
    <property type="entry name" value="Znf_CGNR"/>
</dbReference>
<evidence type="ECO:0000259" key="1">
    <source>
        <dbReference type="Pfam" id="PF11706"/>
    </source>
</evidence>
<protein>
    <recommendedName>
        <fullName evidence="1">Zinc finger CGNR domain-containing protein</fullName>
    </recommendedName>
</protein>
<dbReference type="SUPFAM" id="SSF160904">
    <property type="entry name" value="Jann2411-like"/>
    <property type="match status" value="1"/>
</dbReference>
<sequence>MATWWITVGDRVLPKQIGGHPALELCNTRSGWGEPYDDRQNYLRDLTYLVTLGELNGLLSHDRANTLIRKASREPQAASDVLASTVSLRADLYDALTGRSTSAGFRRVADAIAEARSRQELVSDSDGPHWVFKGRPSLKESLDCFLVAASDLLTGQRFSQIEGCPGSDCGWLFLNGSGRRRWCQMAVCGNRAKQAAYADRSRQAQP</sequence>
<dbReference type="Gene3D" id="1.10.3300.10">
    <property type="entry name" value="Jann2411-like domain"/>
    <property type="match status" value="1"/>
</dbReference>
<dbReference type="AlphaFoldDB" id="A0A0K1JNM6"/>
<accession>A0A0K1JNM6</accession>
<feature type="domain" description="Zinc finger CGNR" evidence="1">
    <location>
        <begin position="162"/>
        <end position="200"/>
    </location>
</feature>
<dbReference type="InterPro" id="IPR023286">
    <property type="entry name" value="ABATE_dom_sf"/>
</dbReference>
<dbReference type="PANTHER" id="PTHR35525">
    <property type="entry name" value="BLL6575 PROTEIN"/>
    <property type="match status" value="1"/>
</dbReference>
<proteinExistence type="predicted"/>
<dbReference type="STRING" id="571913.VV02_24780"/>
<organism evidence="2 3">
    <name type="scientific">Luteipulveratus mongoliensis</name>
    <dbReference type="NCBI Taxonomy" id="571913"/>
    <lineage>
        <taxon>Bacteria</taxon>
        <taxon>Bacillati</taxon>
        <taxon>Actinomycetota</taxon>
        <taxon>Actinomycetes</taxon>
        <taxon>Micrococcales</taxon>
        <taxon>Dermacoccaceae</taxon>
        <taxon>Luteipulveratus</taxon>
    </lineage>
</organism>
<reference evidence="2 3" key="1">
    <citation type="submission" date="2015-03" db="EMBL/GenBank/DDBJ databases">
        <title>Luteipulveratus halotolerans sp. nov., a novel actinobacterium (Dermacoccaceae) from Sarawak, Malaysia.</title>
        <authorList>
            <person name="Juboi H."/>
            <person name="Basik A."/>
            <person name="Shamsul S.S."/>
            <person name="Arnold P."/>
            <person name="Schmitt E.K."/>
            <person name="Sanglier J.-J."/>
            <person name="Yeo T."/>
        </authorList>
    </citation>
    <scope>NUCLEOTIDE SEQUENCE [LARGE SCALE GENOMIC DNA]</scope>
    <source>
        <strain evidence="2 3">MN07-A0370</strain>
    </source>
</reference>
<dbReference type="InterPro" id="IPR010852">
    <property type="entry name" value="ABATE"/>
</dbReference>
<dbReference type="PANTHER" id="PTHR35525:SF3">
    <property type="entry name" value="BLL6575 PROTEIN"/>
    <property type="match status" value="1"/>
</dbReference>
<dbReference type="Proteomes" id="UP000066480">
    <property type="component" value="Chromosome"/>
</dbReference>
<name>A0A0K1JNM6_9MICO</name>
<dbReference type="Pfam" id="PF11706">
    <property type="entry name" value="zf-CGNR"/>
    <property type="match status" value="1"/>
</dbReference>
<keyword evidence="3" id="KW-1185">Reference proteome</keyword>
<dbReference type="Pfam" id="PF07336">
    <property type="entry name" value="ABATE"/>
    <property type="match status" value="1"/>
</dbReference>